<comment type="caution">
    <text evidence="1">The sequence shown here is derived from an EMBL/GenBank/DDBJ whole genome shotgun (WGS) entry which is preliminary data.</text>
</comment>
<sequence length="118" mass="13843">MWTLHGIYFINDKIHLNGLSREESFHLQEQALLPFIGDKKIQIVTLNQHQLNSHYTILHALLHDLKKQRVSLDCLVYYCPCVLEDFTRSYPARWLILKSYFHHLLPVQPSGQEKAAGF</sequence>
<evidence type="ECO:0000313" key="2">
    <source>
        <dbReference type="Proteomes" id="UP000295689"/>
    </source>
</evidence>
<dbReference type="AlphaFoldDB" id="A0A4R2B705"/>
<gene>
    <name evidence="1" type="ORF">EV146_111176</name>
</gene>
<proteinExistence type="predicted"/>
<organism evidence="1 2">
    <name type="scientific">Mesobacillus foraminis</name>
    <dbReference type="NCBI Taxonomy" id="279826"/>
    <lineage>
        <taxon>Bacteria</taxon>
        <taxon>Bacillati</taxon>
        <taxon>Bacillota</taxon>
        <taxon>Bacilli</taxon>
        <taxon>Bacillales</taxon>
        <taxon>Bacillaceae</taxon>
        <taxon>Mesobacillus</taxon>
    </lineage>
</organism>
<evidence type="ECO:0000313" key="1">
    <source>
        <dbReference type="EMBL" id="TCN22336.1"/>
    </source>
</evidence>
<reference evidence="1 2" key="1">
    <citation type="journal article" date="2015" name="Stand. Genomic Sci.">
        <title>Genomic Encyclopedia of Bacterial and Archaeal Type Strains, Phase III: the genomes of soil and plant-associated and newly described type strains.</title>
        <authorList>
            <person name="Whitman W.B."/>
            <person name="Woyke T."/>
            <person name="Klenk H.P."/>
            <person name="Zhou Y."/>
            <person name="Lilburn T.G."/>
            <person name="Beck B.J."/>
            <person name="De Vos P."/>
            <person name="Vandamme P."/>
            <person name="Eisen J.A."/>
            <person name="Garrity G."/>
            <person name="Hugenholtz P."/>
            <person name="Kyrpides N.C."/>
        </authorList>
    </citation>
    <scope>NUCLEOTIDE SEQUENCE [LARGE SCALE GENOMIC DNA]</scope>
    <source>
        <strain evidence="1 2">CV53</strain>
    </source>
</reference>
<accession>A0A4R2B705</accession>
<dbReference type="EMBL" id="SLVV01000011">
    <property type="protein sequence ID" value="TCN22336.1"/>
    <property type="molecule type" value="Genomic_DNA"/>
</dbReference>
<protein>
    <submittedName>
        <fullName evidence="1">Uncharacterized protein</fullName>
    </submittedName>
</protein>
<dbReference type="Proteomes" id="UP000295689">
    <property type="component" value="Unassembled WGS sequence"/>
</dbReference>
<keyword evidence="2" id="KW-1185">Reference proteome</keyword>
<name>A0A4R2B705_9BACI</name>